<sequence length="76" mass="8429">MRYLAFALMFALSACNSAQSVKEAANREYAVDSYEQSLQAYQLCAERNAGDPQKCSALSRVIEADRKRYEKTAGGL</sequence>
<gene>
    <name evidence="2" type="ORF">LMG27198_17140</name>
</gene>
<evidence type="ECO:0000256" key="1">
    <source>
        <dbReference type="SAM" id="SignalP"/>
    </source>
</evidence>
<dbReference type="RefSeq" id="WP_281802102.1">
    <property type="nucleotide sequence ID" value="NZ_BSEC01000001.1"/>
</dbReference>
<comment type="caution">
    <text evidence="2">The sequence shown here is derived from an EMBL/GenBank/DDBJ whole genome shotgun (WGS) entry which is preliminary data.</text>
</comment>
<dbReference type="EMBL" id="BSEC01000001">
    <property type="protein sequence ID" value="GLI92722.1"/>
    <property type="molecule type" value="Genomic_DNA"/>
</dbReference>
<accession>A0A9W6LRR4</accession>
<feature type="chain" id="PRO_5040821001" description="EexN family lipoprotein" evidence="1">
    <location>
        <begin position="19"/>
        <end position="76"/>
    </location>
</feature>
<proteinExistence type="predicted"/>
<keyword evidence="3" id="KW-1185">Reference proteome</keyword>
<protein>
    <recommendedName>
        <fullName evidence="4">EexN family lipoprotein</fullName>
    </recommendedName>
</protein>
<evidence type="ECO:0000313" key="2">
    <source>
        <dbReference type="EMBL" id="GLI92722.1"/>
    </source>
</evidence>
<evidence type="ECO:0000313" key="3">
    <source>
        <dbReference type="Proteomes" id="UP001144323"/>
    </source>
</evidence>
<reference evidence="2" key="1">
    <citation type="journal article" date="2023" name="Int. J. Syst. Evol. Microbiol.">
        <title>Methylocystis iwaonis sp. nov., a type II methane-oxidizing bacterium from surface soil of a rice paddy field in Japan, and emended description of the genus Methylocystis (ex Whittenbury et al. 1970) Bowman et al. 1993.</title>
        <authorList>
            <person name="Kaise H."/>
            <person name="Sawadogo J.B."/>
            <person name="Alam M.S."/>
            <person name="Ueno C."/>
            <person name="Dianou D."/>
            <person name="Shinjo R."/>
            <person name="Asakawa S."/>
        </authorList>
    </citation>
    <scope>NUCLEOTIDE SEQUENCE</scope>
    <source>
        <strain evidence="2">LMG27198</strain>
    </source>
</reference>
<feature type="signal peptide" evidence="1">
    <location>
        <begin position="1"/>
        <end position="18"/>
    </location>
</feature>
<dbReference type="Proteomes" id="UP001144323">
    <property type="component" value="Unassembled WGS sequence"/>
</dbReference>
<keyword evidence="1" id="KW-0732">Signal</keyword>
<name>A0A9W6LRR4_9HYPH</name>
<dbReference type="PROSITE" id="PS51257">
    <property type="entry name" value="PROKAR_LIPOPROTEIN"/>
    <property type="match status" value="1"/>
</dbReference>
<organism evidence="2 3">
    <name type="scientific">Methylocystis echinoides</name>
    <dbReference type="NCBI Taxonomy" id="29468"/>
    <lineage>
        <taxon>Bacteria</taxon>
        <taxon>Pseudomonadati</taxon>
        <taxon>Pseudomonadota</taxon>
        <taxon>Alphaproteobacteria</taxon>
        <taxon>Hyphomicrobiales</taxon>
        <taxon>Methylocystaceae</taxon>
        <taxon>Methylocystis</taxon>
    </lineage>
</organism>
<evidence type="ECO:0008006" key="4">
    <source>
        <dbReference type="Google" id="ProtNLM"/>
    </source>
</evidence>
<dbReference type="AlphaFoldDB" id="A0A9W6LRR4"/>